<keyword evidence="8 10" id="KW-0333">Golgi apparatus</keyword>
<keyword evidence="3 10" id="KW-0328">Glycosyltransferase</keyword>
<evidence type="ECO:0000256" key="1">
    <source>
        <dbReference type="ARBA" id="ARBA00004323"/>
    </source>
</evidence>
<dbReference type="Pfam" id="PF01762">
    <property type="entry name" value="Galactosyl_T"/>
    <property type="match status" value="1"/>
</dbReference>
<dbReference type="Gene3D" id="3.90.550.50">
    <property type="match status" value="1"/>
</dbReference>
<dbReference type="Proteomes" id="UP000031668">
    <property type="component" value="Unassembled WGS sequence"/>
</dbReference>
<keyword evidence="12" id="KW-1185">Reference proteome</keyword>
<dbReference type="PANTHER" id="PTHR11214:SF3">
    <property type="entry name" value="BETA-1,3-GALACTOSYLTRANSFERASE 6"/>
    <property type="match status" value="1"/>
</dbReference>
<evidence type="ECO:0000256" key="3">
    <source>
        <dbReference type="ARBA" id="ARBA00022676"/>
    </source>
</evidence>
<dbReference type="PANTHER" id="PTHR11214">
    <property type="entry name" value="BETA-1,3-N-ACETYLGLUCOSAMINYLTRANSFERASE"/>
    <property type="match status" value="1"/>
</dbReference>
<reference evidence="11 12" key="1">
    <citation type="journal article" date="2014" name="Genome Biol. Evol.">
        <title>The genome of the myxosporean Thelohanellus kitauei shows adaptations to nutrient acquisition within its fish host.</title>
        <authorList>
            <person name="Yang Y."/>
            <person name="Xiong J."/>
            <person name="Zhou Z."/>
            <person name="Huo F."/>
            <person name="Miao W."/>
            <person name="Ran C."/>
            <person name="Liu Y."/>
            <person name="Zhang J."/>
            <person name="Feng J."/>
            <person name="Wang M."/>
            <person name="Wang M."/>
            <person name="Wang L."/>
            <person name="Yao B."/>
        </authorList>
    </citation>
    <scope>NUCLEOTIDE SEQUENCE [LARGE SCALE GENOMIC DNA]</scope>
    <source>
        <strain evidence="11">Wuqing</strain>
    </source>
</reference>
<protein>
    <recommendedName>
        <fullName evidence="10">Hexosyltransferase</fullName>
        <ecNumber evidence="10">2.4.1.-</ecNumber>
    </recommendedName>
</protein>
<evidence type="ECO:0000313" key="11">
    <source>
        <dbReference type="EMBL" id="KII67719.1"/>
    </source>
</evidence>
<comment type="similarity">
    <text evidence="2 10">Belongs to the glycosyltransferase 31 family.</text>
</comment>
<evidence type="ECO:0000256" key="7">
    <source>
        <dbReference type="ARBA" id="ARBA00022989"/>
    </source>
</evidence>
<dbReference type="InterPro" id="IPR002659">
    <property type="entry name" value="Glyco_trans_31"/>
</dbReference>
<dbReference type="EMBL" id="JWZT01003119">
    <property type="protein sequence ID" value="KII67719.1"/>
    <property type="molecule type" value="Genomic_DNA"/>
</dbReference>
<keyword evidence="6" id="KW-0735">Signal-anchor</keyword>
<dbReference type="GO" id="GO:0016758">
    <property type="term" value="F:hexosyltransferase activity"/>
    <property type="evidence" value="ECO:0007669"/>
    <property type="project" value="InterPro"/>
</dbReference>
<proteinExistence type="inferred from homology"/>
<evidence type="ECO:0000256" key="6">
    <source>
        <dbReference type="ARBA" id="ARBA00022968"/>
    </source>
</evidence>
<evidence type="ECO:0000256" key="4">
    <source>
        <dbReference type="ARBA" id="ARBA00022679"/>
    </source>
</evidence>
<comment type="subcellular location">
    <subcellularLocation>
        <location evidence="1 10">Golgi apparatus membrane</location>
        <topology evidence="1 10">Single-pass type II membrane protein</topology>
    </subcellularLocation>
</comment>
<dbReference type="OMA" id="NDISWFR"/>
<dbReference type="GO" id="GO:0000139">
    <property type="term" value="C:Golgi membrane"/>
    <property type="evidence" value="ECO:0007669"/>
    <property type="project" value="UniProtKB-SubCell"/>
</dbReference>
<accession>A0A0C2IQI6</accession>
<keyword evidence="7" id="KW-1133">Transmembrane helix</keyword>
<dbReference type="EC" id="2.4.1.-" evidence="10"/>
<sequence>MKENGKNLETSSSRHINFSRLDQPELIQHIKNVLDRICGPRVGFIVFIISSPQNLKERETHRRAVSYTPNTFKLKILEMEGVKNYCHLYSVGYSNNATVNELVNLESIQYGDVLRIPVLESYYNLPKKVIITLSLLNRFKERFDYVLKTDDDLIVLTKLLIINVNQRFKDYDLIGYIKHGAMAIRDQQSKFYVSIDEHINDFYLSYPQGGGYVIKSEVIEKIVNQFNISPYIKYEDVMMGQMMIDLRLRVKHFERLQLCDHDPLRPCTGHFIIGVSIDTPHREDVLRGYQLLHS</sequence>
<evidence type="ECO:0000256" key="2">
    <source>
        <dbReference type="ARBA" id="ARBA00008661"/>
    </source>
</evidence>
<keyword evidence="4 11" id="KW-0808">Transferase</keyword>
<name>A0A0C2IQI6_THEKT</name>
<evidence type="ECO:0000256" key="5">
    <source>
        <dbReference type="ARBA" id="ARBA00022692"/>
    </source>
</evidence>
<keyword evidence="9" id="KW-0472">Membrane</keyword>
<keyword evidence="5" id="KW-0812">Transmembrane</keyword>
<organism evidence="11 12">
    <name type="scientific">Thelohanellus kitauei</name>
    <name type="common">Myxosporean</name>
    <dbReference type="NCBI Taxonomy" id="669202"/>
    <lineage>
        <taxon>Eukaryota</taxon>
        <taxon>Metazoa</taxon>
        <taxon>Cnidaria</taxon>
        <taxon>Myxozoa</taxon>
        <taxon>Myxosporea</taxon>
        <taxon>Bivalvulida</taxon>
        <taxon>Platysporina</taxon>
        <taxon>Myxobolidae</taxon>
        <taxon>Thelohanellus</taxon>
    </lineage>
</organism>
<comment type="caution">
    <text evidence="11">The sequence shown here is derived from an EMBL/GenBank/DDBJ whole genome shotgun (WGS) entry which is preliminary data.</text>
</comment>
<evidence type="ECO:0000256" key="10">
    <source>
        <dbReference type="RuleBase" id="RU363063"/>
    </source>
</evidence>
<evidence type="ECO:0000256" key="8">
    <source>
        <dbReference type="ARBA" id="ARBA00023034"/>
    </source>
</evidence>
<dbReference type="AlphaFoldDB" id="A0A0C2IQI6"/>
<evidence type="ECO:0000256" key="9">
    <source>
        <dbReference type="ARBA" id="ARBA00023136"/>
    </source>
</evidence>
<dbReference type="OrthoDB" id="1158011at2759"/>
<gene>
    <name evidence="11" type="ORF">RF11_01765</name>
</gene>
<evidence type="ECO:0000313" key="12">
    <source>
        <dbReference type="Proteomes" id="UP000031668"/>
    </source>
</evidence>
<dbReference type="GO" id="GO:0006493">
    <property type="term" value="P:protein O-linked glycosylation"/>
    <property type="evidence" value="ECO:0007669"/>
    <property type="project" value="TreeGrafter"/>
</dbReference>